<dbReference type="EMBL" id="JAOYFB010000001">
    <property type="protein sequence ID" value="KAK4003061.1"/>
    <property type="molecule type" value="Genomic_DNA"/>
</dbReference>
<name>A0ABQ9YR14_9CRUS</name>
<dbReference type="Proteomes" id="UP001234178">
    <property type="component" value="Unassembled WGS sequence"/>
</dbReference>
<sequence length="115" mass="12531">MVASRLECLRNTKTVPANLFYIQYRGTGGVIDSVVNEQIEQAVGANSIDKESATEMLENYSKGNQSLNATKSAKQTPTNFVVCQTTAPTASTVVEETGIRRTTKAKLTSYNNLDH</sequence>
<evidence type="ECO:0000313" key="1">
    <source>
        <dbReference type="EMBL" id="KAK4003061.1"/>
    </source>
</evidence>
<reference evidence="1 3" key="1">
    <citation type="journal article" date="2023" name="Nucleic Acids Res.">
        <title>The hologenome of Daphnia magna reveals possible DNA methylation and microbiome-mediated evolution of the host genome.</title>
        <authorList>
            <person name="Chaturvedi A."/>
            <person name="Li X."/>
            <person name="Dhandapani V."/>
            <person name="Marshall H."/>
            <person name="Kissane S."/>
            <person name="Cuenca-Cambronero M."/>
            <person name="Asole G."/>
            <person name="Calvet F."/>
            <person name="Ruiz-Romero M."/>
            <person name="Marangio P."/>
            <person name="Guigo R."/>
            <person name="Rago D."/>
            <person name="Mirbahai L."/>
            <person name="Eastwood N."/>
            <person name="Colbourne J.K."/>
            <person name="Zhou J."/>
            <person name="Mallon E."/>
            <person name="Orsini L."/>
        </authorList>
    </citation>
    <scope>NUCLEOTIDE SEQUENCE [LARGE SCALE GENOMIC DNA]</scope>
    <source>
        <strain evidence="1">LRV0_1</strain>
    </source>
</reference>
<protein>
    <submittedName>
        <fullName evidence="1">Uncharacterized protein</fullName>
    </submittedName>
</protein>
<gene>
    <name evidence="1" type="ORF">OUZ56_004846</name>
    <name evidence="2" type="ORF">OUZ56_011431</name>
</gene>
<evidence type="ECO:0000313" key="3">
    <source>
        <dbReference type="Proteomes" id="UP001234178"/>
    </source>
</evidence>
<keyword evidence="3" id="KW-1185">Reference proteome</keyword>
<organism evidence="1 3">
    <name type="scientific">Daphnia magna</name>
    <dbReference type="NCBI Taxonomy" id="35525"/>
    <lineage>
        <taxon>Eukaryota</taxon>
        <taxon>Metazoa</taxon>
        <taxon>Ecdysozoa</taxon>
        <taxon>Arthropoda</taxon>
        <taxon>Crustacea</taxon>
        <taxon>Branchiopoda</taxon>
        <taxon>Diplostraca</taxon>
        <taxon>Cladocera</taxon>
        <taxon>Anomopoda</taxon>
        <taxon>Daphniidae</taxon>
        <taxon>Daphnia</taxon>
    </lineage>
</organism>
<accession>A0ABQ9YR14</accession>
<evidence type="ECO:0000313" key="2">
    <source>
        <dbReference type="EMBL" id="KAK4006277.1"/>
    </source>
</evidence>
<dbReference type="EMBL" id="JAOYFB010000002">
    <property type="protein sequence ID" value="KAK4006277.1"/>
    <property type="molecule type" value="Genomic_DNA"/>
</dbReference>
<comment type="caution">
    <text evidence="1">The sequence shown here is derived from an EMBL/GenBank/DDBJ whole genome shotgun (WGS) entry which is preliminary data.</text>
</comment>
<proteinExistence type="predicted"/>